<dbReference type="PROSITE" id="PS50977">
    <property type="entry name" value="HTH_TETR_2"/>
    <property type="match status" value="1"/>
</dbReference>
<name>A0ABY8H5R9_9MICC</name>
<dbReference type="InterPro" id="IPR041479">
    <property type="entry name" value="TetR_CgmR_C"/>
</dbReference>
<dbReference type="Pfam" id="PF17937">
    <property type="entry name" value="TetR_C_28"/>
    <property type="match status" value="1"/>
</dbReference>
<evidence type="ECO:0000313" key="4">
    <source>
        <dbReference type="EMBL" id="WFP16474.1"/>
    </source>
</evidence>
<organism evidence="4 5">
    <name type="scientific">Citricoccus muralis</name>
    <dbReference type="NCBI Taxonomy" id="169134"/>
    <lineage>
        <taxon>Bacteria</taxon>
        <taxon>Bacillati</taxon>
        <taxon>Actinomycetota</taxon>
        <taxon>Actinomycetes</taxon>
        <taxon>Micrococcales</taxon>
        <taxon>Micrococcaceae</taxon>
        <taxon>Citricoccus</taxon>
    </lineage>
</organism>
<accession>A0ABY8H5R9</accession>
<dbReference type="InterPro" id="IPR036271">
    <property type="entry name" value="Tet_transcr_reg_TetR-rel_C_sf"/>
</dbReference>
<evidence type="ECO:0000256" key="2">
    <source>
        <dbReference type="PROSITE-ProRule" id="PRU00335"/>
    </source>
</evidence>
<dbReference type="Proteomes" id="UP001219037">
    <property type="component" value="Chromosome"/>
</dbReference>
<feature type="domain" description="HTH tetR-type" evidence="3">
    <location>
        <begin position="12"/>
        <end position="70"/>
    </location>
</feature>
<dbReference type="EMBL" id="CP121252">
    <property type="protein sequence ID" value="WFP16474.1"/>
    <property type="molecule type" value="Genomic_DNA"/>
</dbReference>
<evidence type="ECO:0000259" key="3">
    <source>
        <dbReference type="PROSITE" id="PS50977"/>
    </source>
</evidence>
<evidence type="ECO:0000256" key="1">
    <source>
        <dbReference type="ARBA" id="ARBA00023125"/>
    </source>
</evidence>
<dbReference type="SUPFAM" id="SSF46689">
    <property type="entry name" value="Homeodomain-like"/>
    <property type="match status" value="1"/>
</dbReference>
<keyword evidence="5" id="KW-1185">Reference proteome</keyword>
<keyword evidence="1 2" id="KW-0238">DNA-binding</keyword>
<protein>
    <submittedName>
        <fullName evidence="4">TetR/AcrR family transcriptional regulator</fullName>
    </submittedName>
</protein>
<dbReference type="SUPFAM" id="SSF48498">
    <property type="entry name" value="Tetracyclin repressor-like, C-terminal domain"/>
    <property type="match status" value="1"/>
</dbReference>
<sequence>MTYSFMDESSQPTTDRHVVNAALELLRDGEVLTIDAVARATGLTKPGVLHHIGSKQNLMLRAVDEVVDRWTVELRRFPSQMGPDAGDTPFRSTATARLRSYLDFACVHDFDASDLALFADPRLRERLREQWAQRLRPWLGPPAGERSPAQVAVRLLADGMWFNAALGTGAADPQEKEQVRVLGHQLLDSESAAAAEDSVGASTP</sequence>
<dbReference type="InterPro" id="IPR009057">
    <property type="entry name" value="Homeodomain-like_sf"/>
</dbReference>
<feature type="DNA-binding region" description="H-T-H motif" evidence="2">
    <location>
        <begin position="33"/>
        <end position="52"/>
    </location>
</feature>
<gene>
    <name evidence="4" type="ORF">P8192_14020</name>
</gene>
<dbReference type="RefSeq" id="WP_278157614.1">
    <property type="nucleotide sequence ID" value="NZ_CP121252.1"/>
</dbReference>
<dbReference type="InterPro" id="IPR001647">
    <property type="entry name" value="HTH_TetR"/>
</dbReference>
<proteinExistence type="predicted"/>
<evidence type="ECO:0000313" key="5">
    <source>
        <dbReference type="Proteomes" id="UP001219037"/>
    </source>
</evidence>
<dbReference type="Gene3D" id="1.10.357.10">
    <property type="entry name" value="Tetracycline Repressor, domain 2"/>
    <property type="match status" value="1"/>
</dbReference>
<reference evidence="4 5" key="1">
    <citation type="submission" date="2023-04" db="EMBL/GenBank/DDBJ databases">
        <title>Funneling lignin-derived compounds into biodiesel using alkali-halophilic Citricoccus sp. P2.</title>
        <authorList>
            <person name="Luo C.-B."/>
        </authorList>
    </citation>
    <scope>NUCLEOTIDE SEQUENCE [LARGE SCALE GENOMIC DNA]</scope>
    <source>
        <strain evidence="4 5">P2</strain>
    </source>
</reference>